<reference evidence="5" key="1">
    <citation type="submission" date="2020-10" db="EMBL/GenBank/DDBJ databases">
        <authorList>
            <person name="Gilroy R."/>
        </authorList>
    </citation>
    <scope>NUCLEOTIDE SEQUENCE</scope>
    <source>
        <strain evidence="5">CHK121-14286</strain>
    </source>
</reference>
<keyword evidence="3" id="KW-0786">Thiamine pyrophosphate</keyword>
<dbReference type="PANTHER" id="PTHR47514:SF1">
    <property type="entry name" value="TRANSKETOLASE N-TERMINAL SECTION-RELATED"/>
    <property type="match status" value="1"/>
</dbReference>
<dbReference type="InterPro" id="IPR029061">
    <property type="entry name" value="THDP-binding"/>
</dbReference>
<dbReference type="Gene3D" id="3.40.50.970">
    <property type="match status" value="1"/>
</dbReference>
<accession>A0A9D1E447</accession>
<protein>
    <submittedName>
        <fullName evidence="5">Transketolase</fullName>
    </submittedName>
</protein>
<evidence type="ECO:0000256" key="1">
    <source>
        <dbReference type="ARBA" id="ARBA00001964"/>
    </source>
</evidence>
<sequence>MDTVQFSKQIRRELLRCLHSQGSGHVGGSLSIVDVLAVLYSKHMDVDPKNPKRPNRDCLVLSKGHAGPAWYATLALKGFFPLDWLDTLNKLGTRLPSHANLNLTPGVDMTAGSLGQGLSCACGLALAKRMDGDNHFVYVITGDGELQEGQNWEAAMFAASHKLDNMIVFVDCNKLQIDGTTAEVCDLGDIQRKFEAFGFISTRVNGHDHDALDKAISKAKQEKGAPHCIVMDTIKGKGVSFYEQMGAGVHSTTVTDEQYKLALEELK</sequence>
<reference evidence="5" key="2">
    <citation type="journal article" date="2021" name="PeerJ">
        <title>Extensive microbial diversity within the chicken gut microbiome revealed by metagenomics and culture.</title>
        <authorList>
            <person name="Gilroy R."/>
            <person name="Ravi A."/>
            <person name="Getino M."/>
            <person name="Pursley I."/>
            <person name="Horton D.L."/>
            <person name="Alikhan N.F."/>
            <person name="Baker D."/>
            <person name="Gharbi K."/>
            <person name="Hall N."/>
            <person name="Watson M."/>
            <person name="Adriaenssens E.M."/>
            <person name="Foster-Nyarko E."/>
            <person name="Jarju S."/>
            <person name="Secka A."/>
            <person name="Antonio M."/>
            <person name="Oren A."/>
            <person name="Chaudhuri R.R."/>
            <person name="La Ragione R."/>
            <person name="Hildebrand F."/>
            <person name="Pallen M.J."/>
        </authorList>
    </citation>
    <scope>NUCLEOTIDE SEQUENCE</scope>
    <source>
        <strain evidence="5">CHK121-14286</strain>
    </source>
</reference>
<dbReference type="InterPro" id="IPR005474">
    <property type="entry name" value="Transketolase_N"/>
</dbReference>
<evidence type="ECO:0000313" key="5">
    <source>
        <dbReference type="EMBL" id="HIR65744.1"/>
    </source>
</evidence>
<feature type="domain" description="Transketolase N-terminal" evidence="4">
    <location>
        <begin position="15"/>
        <end position="260"/>
    </location>
</feature>
<evidence type="ECO:0000256" key="2">
    <source>
        <dbReference type="ARBA" id="ARBA00007131"/>
    </source>
</evidence>
<comment type="cofactor">
    <cofactor evidence="1">
        <name>thiamine diphosphate</name>
        <dbReference type="ChEBI" id="CHEBI:58937"/>
    </cofactor>
</comment>
<dbReference type="PANTHER" id="PTHR47514">
    <property type="entry name" value="TRANSKETOLASE N-TERMINAL SECTION-RELATED"/>
    <property type="match status" value="1"/>
</dbReference>
<comment type="similarity">
    <text evidence="2">Belongs to the transketolase family.</text>
</comment>
<gene>
    <name evidence="5" type="ORF">IAC95_02510</name>
</gene>
<dbReference type="AlphaFoldDB" id="A0A9D1E447"/>
<name>A0A9D1E447_9BACT</name>
<evidence type="ECO:0000313" key="6">
    <source>
        <dbReference type="Proteomes" id="UP000824200"/>
    </source>
</evidence>
<organism evidence="5 6">
    <name type="scientific">Candidatus Fimimonas gallinarum</name>
    <dbReference type="NCBI Taxonomy" id="2840821"/>
    <lineage>
        <taxon>Bacteria</taxon>
        <taxon>Pseudomonadati</taxon>
        <taxon>Myxococcota</taxon>
        <taxon>Myxococcia</taxon>
        <taxon>Myxococcales</taxon>
        <taxon>Cystobacterineae</taxon>
        <taxon>Myxococcaceae</taxon>
        <taxon>Myxococcaceae incertae sedis</taxon>
        <taxon>Candidatus Fimimonas</taxon>
    </lineage>
</organism>
<dbReference type="SUPFAM" id="SSF52518">
    <property type="entry name" value="Thiamin diphosphate-binding fold (THDP-binding)"/>
    <property type="match status" value="1"/>
</dbReference>
<dbReference type="CDD" id="cd02012">
    <property type="entry name" value="TPP_TK"/>
    <property type="match status" value="1"/>
</dbReference>
<dbReference type="Pfam" id="PF00456">
    <property type="entry name" value="Transketolase_N"/>
    <property type="match status" value="1"/>
</dbReference>
<dbReference type="Proteomes" id="UP000824200">
    <property type="component" value="Unassembled WGS sequence"/>
</dbReference>
<evidence type="ECO:0000256" key="3">
    <source>
        <dbReference type="ARBA" id="ARBA00023052"/>
    </source>
</evidence>
<proteinExistence type="inferred from homology"/>
<evidence type="ECO:0000259" key="4">
    <source>
        <dbReference type="Pfam" id="PF00456"/>
    </source>
</evidence>
<dbReference type="EMBL" id="DVHL01000019">
    <property type="protein sequence ID" value="HIR65744.1"/>
    <property type="molecule type" value="Genomic_DNA"/>
</dbReference>
<comment type="caution">
    <text evidence="5">The sequence shown here is derived from an EMBL/GenBank/DDBJ whole genome shotgun (WGS) entry which is preliminary data.</text>
</comment>